<name>A0A8S1UZ19_9CILI</name>
<evidence type="ECO:0000313" key="4">
    <source>
        <dbReference type="Proteomes" id="UP000689195"/>
    </source>
</evidence>
<feature type="transmembrane region" description="Helical" evidence="2">
    <location>
        <begin position="104"/>
        <end position="124"/>
    </location>
</feature>
<feature type="region of interest" description="Disordered" evidence="1">
    <location>
        <begin position="1"/>
        <end position="40"/>
    </location>
</feature>
<gene>
    <name evidence="3" type="ORF">PPENT_87.1.T0530024</name>
</gene>
<feature type="transmembrane region" description="Helical" evidence="2">
    <location>
        <begin position="131"/>
        <end position="157"/>
    </location>
</feature>
<evidence type="ECO:0000256" key="1">
    <source>
        <dbReference type="SAM" id="MobiDB-lite"/>
    </source>
</evidence>
<evidence type="ECO:0000313" key="3">
    <source>
        <dbReference type="EMBL" id="CAD8170368.1"/>
    </source>
</evidence>
<dbReference type="Proteomes" id="UP000689195">
    <property type="component" value="Unassembled WGS sequence"/>
</dbReference>
<sequence>MQQQKREKTITFSDGQQQKQEENQYQPVKGQHSEGQYQNNPQSQKIIPFSAYAQYAQYPQKLKNASLYKTDQPMHPIDSKKMDLRSLKRLCYSEFLYGGRAERIACIMFIISLVVFTFGNCISICSKKRFLYYQVIMGISLIFEISGSIIIFASFNYVDQNLYYQEDEQKYPKEVGLIYYIISFILIMITDGILIYCLRKIRFKQLDLIISKGTTEIQTDVYEQIKLLEMIQDAPQI</sequence>
<keyword evidence="2" id="KW-0472">Membrane</keyword>
<accession>A0A8S1UZ19</accession>
<comment type="caution">
    <text evidence="3">The sequence shown here is derived from an EMBL/GenBank/DDBJ whole genome shotgun (WGS) entry which is preliminary data.</text>
</comment>
<dbReference type="AlphaFoldDB" id="A0A8S1UZ19"/>
<organism evidence="3 4">
    <name type="scientific">Paramecium pentaurelia</name>
    <dbReference type="NCBI Taxonomy" id="43138"/>
    <lineage>
        <taxon>Eukaryota</taxon>
        <taxon>Sar</taxon>
        <taxon>Alveolata</taxon>
        <taxon>Ciliophora</taxon>
        <taxon>Intramacronucleata</taxon>
        <taxon>Oligohymenophorea</taxon>
        <taxon>Peniculida</taxon>
        <taxon>Parameciidae</taxon>
        <taxon>Paramecium</taxon>
    </lineage>
</organism>
<evidence type="ECO:0008006" key="5">
    <source>
        <dbReference type="Google" id="ProtNLM"/>
    </source>
</evidence>
<keyword evidence="4" id="KW-1185">Reference proteome</keyword>
<keyword evidence="2" id="KW-0812">Transmembrane</keyword>
<evidence type="ECO:0000256" key="2">
    <source>
        <dbReference type="SAM" id="Phobius"/>
    </source>
</evidence>
<keyword evidence="2" id="KW-1133">Transmembrane helix</keyword>
<feature type="transmembrane region" description="Helical" evidence="2">
    <location>
        <begin position="177"/>
        <end position="198"/>
    </location>
</feature>
<proteinExistence type="predicted"/>
<reference evidence="3" key="1">
    <citation type="submission" date="2021-01" db="EMBL/GenBank/DDBJ databases">
        <authorList>
            <consortium name="Genoscope - CEA"/>
            <person name="William W."/>
        </authorList>
    </citation>
    <scope>NUCLEOTIDE SEQUENCE</scope>
</reference>
<protein>
    <recommendedName>
        <fullName evidence="5">Transmembrane protein</fullName>
    </recommendedName>
</protein>
<dbReference type="EMBL" id="CAJJDO010000053">
    <property type="protein sequence ID" value="CAD8170368.1"/>
    <property type="molecule type" value="Genomic_DNA"/>
</dbReference>